<evidence type="ECO:0000256" key="2">
    <source>
        <dbReference type="ARBA" id="ARBA00022670"/>
    </source>
</evidence>
<feature type="domain" description="Inhibitor I9" evidence="10">
    <location>
        <begin position="16"/>
        <end position="114"/>
    </location>
</feature>
<feature type="region of interest" description="Disordered" evidence="7">
    <location>
        <begin position="112"/>
        <end position="181"/>
    </location>
</feature>
<feature type="active site" description="Charge relay system" evidence="5 6">
    <location>
        <position position="285"/>
    </location>
</feature>
<dbReference type="InterPro" id="IPR000209">
    <property type="entry name" value="Peptidase_S8/S53_dom"/>
</dbReference>
<dbReference type="PROSITE" id="PS51892">
    <property type="entry name" value="SUBTILASE"/>
    <property type="match status" value="1"/>
</dbReference>
<dbReference type="AlphaFoldDB" id="A0AB39PYJ7"/>
<dbReference type="CDD" id="cd02120">
    <property type="entry name" value="PA_subtilisin_like"/>
    <property type="match status" value="1"/>
</dbReference>
<dbReference type="Pfam" id="PF17766">
    <property type="entry name" value="fn3_6"/>
    <property type="match status" value="1"/>
</dbReference>
<evidence type="ECO:0000313" key="12">
    <source>
        <dbReference type="EMBL" id="XDQ35581.1"/>
    </source>
</evidence>
<feature type="domain" description="Peptidase S8/S53" evidence="8">
    <location>
        <begin position="278"/>
        <end position="640"/>
    </location>
</feature>
<dbReference type="Gene3D" id="2.60.40.2310">
    <property type="match status" value="1"/>
</dbReference>
<feature type="compositionally biased region" description="Low complexity" evidence="7">
    <location>
        <begin position="553"/>
        <end position="567"/>
    </location>
</feature>
<evidence type="ECO:0000256" key="5">
    <source>
        <dbReference type="PIRSR" id="PIRSR615500-1"/>
    </source>
</evidence>
<sequence>MSAHAGTENRSATTGTYVVKLTDAPVAAYEGGLRGLKRTMPASGKRLDTASSASREYVSRLDARRDRVLDAVPGARKLYDYDYTFSGFAAKLTAGQAAELARTPGVVSVTKSAVTRPEPAPAPALAPAPGPASAPEPAPAPGPAPEADSGRAAVGKGTAPRSSASGRAEAAPASPPDIPRFLGLSGKKGLWSKLGGPRHAGEGMIVGVIDPFDPKNPMLAALPEPRPDAAVIAKKWHGTCDKGDPRDPAHQVTCNNKVIGAAYFRAELADPQPVDVPSPLDMHSHGTHIGTTIAGDYDTPVSIPGTNVRGRLSGLAPQARLAFYKTCWSSGCGEADNLAAIDRAVADGVDVISFSIGGGLTGPANREAMFNAAKAGVFVAAGAGNDGPDTVENTSPWVTTVAAESHDTDYQATLVLGNGRRITGPAFSEGVPKAPLVYAANAALPGAEEAAHCAPHALDPDRVRGKIVICDRGGSAAFEYQDRLDELKKAGAVAMVLANTPTSSQDVFAEPAFPTFVLGPRDGKAVKDYAAVKGATARFTATVSTRVEAPSVAPFSSSGPDPASGGDLLKPDIAAPGQLIAAGTVPGGVAGYKGSFGFWEGTSMATPHIAGLATLLKQLHPGWSPMEIKSALMTTATTADNEGRPIARQTDTAGKTVLATPLDYGAGSPRATRAADPGLVYDSTSADWTAYLCAVGVEPPTAGACATAPQTDPSDLNYPTISVGDVFIRQTVTRTVTNVSSQTATYRAALRTPPGFRAEVTPRTLTVAPGAKATYKVAFTRTDAAYGSWRFGTLTWSDAHSAHRVKSQISLRAARLDAPDEVPVTGGKTRVALSTRIGWTGTLTATTTGLYAGEKHTGTLTGVDKEGHAASPPSESGAIKKVRVHVPRDTRLARVAVFSSDHLRGSDLDLFVYDKDGKQVSPSPVEGSDEHADLPPGDYDAYVVQYALPEGTRSQRFTLWTWQLGKSAPDVPATVTPASQQVGTDNRARVTVTWQGAEEGRRYLGLVEYGDGSTGVGHTALTVTP</sequence>
<dbReference type="InterPro" id="IPR003137">
    <property type="entry name" value="PA_domain"/>
</dbReference>
<dbReference type="Pfam" id="PF05922">
    <property type="entry name" value="Inhibitor_I9"/>
    <property type="match status" value="1"/>
</dbReference>
<evidence type="ECO:0000259" key="11">
    <source>
        <dbReference type="Pfam" id="PF17766"/>
    </source>
</evidence>
<evidence type="ECO:0000256" key="6">
    <source>
        <dbReference type="PROSITE-ProRule" id="PRU01240"/>
    </source>
</evidence>
<dbReference type="InterPro" id="IPR037045">
    <property type="entry name" value="S8pro/Inhibitor_I9_sf"/>
</dbReference>
<dbReference type="InterPro" id="IPR036852">
    <property type="entry name" value="Peptidase_S8/S53_dom_sf"/>
</dbReference>
<evidence type="ECO:0000259" key="8">
    <source>
        <dbReference type="Pfam" id="PF00082"/>
    </source>
</evidence>
<keyword evidence="2 6" id="KW-0645">Protease</keyword>
<dbReference type="InterPro" id="IPR041469">
    <property type="entry name" value="Subtilisin-like_FN3"/>
</dbReference>
<dbReference type="Pfam" id="PF02225">
    <property type="entry name" value="PA"/>
    <property type="match status" value="1"/>
</dbReference>
<dbReference type="InterPro" id="IPR010259">
    <property type="entry name" value="S8pro/Inhibitor_I9"/>
</dbReference>
<dbReference type="Pfam" id="PF00082">
    <property type="entry name" value="Peptidase_S8"/>
    <property type="match status" value="1"/>
</dbReference>
<dbReference type="Gene3D" id="3.30.70.80">
    <property type="entry name" value="Peptidase S8 propeptide/proteinase inhibitor I9"/>
    <property type="match status" value="1"/>
</dbReference>
<feature type="active site" description="Charge relay system" evidence="5 6">
    <location>
        <position position="210"/>
    </location>
</feature>
<keyword evidence="3 6" id="KW-0378">Hydrolase</keyword>
<dbReference type="Gene3D" id="3.50.30.30">
    <property type="match status" value="1"/>
</dbReference>
<reference evidence="12" key="1">
    <citation type="submission" date="2024-07" db="EMBL/GenBank/DDBJ databases">
        <authorList>
            <person name="Yu S.T."/>
        </authorList>
    </citation>
    <scope>NUCLEOTIDE SEQUENCE</scope>
    <source>
        <strain evidence="12">R28</strain>
    </source>
</reference>
<dbReference type="Gene3D" id="3.40.50.200">
    <property type="entry name" value="Peptidase S8/S53 domain"/>
    <property type="match status" value="1"/>
</dbReference>
<dbReference type="SUPFAM" id="SSF52743">
    <property type="entry name" value="Subtilisin-like"/>
    <property type="match status" value="1"/>
</dbReference>
<organism evidence="12">
    <name type="scientific">Streptomyces sp. R28</name>
    <dbReference type="NCBI Taxonomy" id="3238628"/>
    <lineage>
        <taxon>Bacteria</taxon>
        <taxon>Bacillati</taxon>
        <taxon>Actinomycetota</taxon>
        <taxon>Actinomycetes</taxon>
        <taxon>Kitasatosporales</taxon>
        <taxon>Streptomycetaceae</taxon>
        <taxon>Streptomyces</taxon>
    </lineage>
</organism>
<dbReference type="PRINTS" id="PR00723">
    <property type="entry name" value="SUBTILISIN"/>
</dbReference>
<evidence type="ECO:0000256" key="1">
    <source>
        <dbReference type="ARBA" id="ARBA00011073"/>
    </source>
</evidence>
<dbReference type="PANTHER" id="PTHR10795">
    <property type="entry name" value="PROPROTEIN CONVERTASE SUBTILISIN/KEXIN"/>
    <property type="match status" value="1"/>
</dbReference>
<dbReference type="RefSeq" id="WP_369170122.1">
    <property type="nucleotide sequence ID" value="NZ_CP163439.1"/>
</dbReference>
<dbReference type="EMBL" id="CP163439">
    <property type="protein sequence ID" value="XDQ35581.1"/>
    <property type="molecule type" value="Genomic_DNA"/>
</dbReference>
<accession>A0AB39PYJ7</accession>
<protein>
    <submittedName>
        <fullName evidence="12">S8 family serine peptidase</fullName>
    </submittedName>
</protein>
<feature type="compositionally biased region" description="Pro residues" evidence="7">
    <location>
        <begin position="118"/>
        <end position="144"/>
    </location>
</feature>
<evidence type="ECO:0000259" key="9">
    <source>
        <dbReference type="Pfam" id="PF02225"/>
    </source>
</evidence>
<dbReference type="PROSITE" id="PS00138">
    <property type="entry name" value="SUBTILASE_SER"/>
    <property type="match status" value="1"/>
</dbReference>
<feature type="region of interest" description="Disordered" evidence="7">
    <location>
        <begin position="550"/>
        <end position="570"/>
    </location>
</feature>
<gene>
    <name evidence="12" type="ORF">AB5J49_20810</name>
</gene>
<keyword evidence="4 6" id="KW-0720">Serine protease</keyword>
<evidence type="ECO:0000256" key="4">
    <source>
        <dbReference type="ARBA" id="ARBA00022825"/>
    </source>
</evidence>
<name>A0AB39PYJ7_9ACTN</name>
<evidence type="ECO:0000256" key="7">
    <source>
        <dbReference type="SAM" id="MobiDB-lite"/>
    </source>
</evidence>
<feature type="domain" description="Subtilisin-like protease fibronectin type-III" evidence="11">
    <location>
        <begin position="715"/>
        <end position="810"/>
    </location>
</feature>
<dbReference type="GO" id="GO:0004252">
    <property type="term" value="F:serine-type endopeptidase activity"/>
    <property type="evidence" value="ECO:0007669"/>
    <property type="project" value="UniProtKB-UniRule"/>
</dbReference>
<dbReference type="InterPro" id="IPR045051">
    <property type="entry name" value="SBT"/>
</dbReference>
<comment type="similarity">
    <text evidence="1 6">Belongs to the peptidase S8 family.</text>
</comment>
<dbReference type="InterPro" id="IPR023828">
    <property type="entry name" value="Peptidase_S8_Ser-AS"/>
</dbReference>
<feature type="active site" description="Charge relay system" evidence="5 6">
    <location>
        <position position="603"/>
    </location>
</feature>
<evidence type="ECO:0000256" key="3">
    <source>
        <dbReference type="ARBA" id="ARBA00022801"/>
    </source>
</evidence>
<dbReference type="GO" id="GO:0006508">
    <property type="term" value="P:proteolysis"/>
    <property type="evidence" value="ECO:0007669"/>
    <property type="project" value="UniProtKB-KW"/>
</dbReference>
<proteinExistence type="inferred from homology"/>
<dbReference type="InterPro" id="IPR015500">
    <property type="entry name" value="Peptidase_S8_subtilisin-rel"/>
</dbReference>
<evidence type="ECO:0000259" key="10">
    <source>
        <dbReference type="Pfam" id="PF05922"/>
    </source>
</evidence>
<feature type="domain" description="PA" evidence="9">
    <location>
        <begin position="433"/>
        <end position="523"/>
    </location>
</feature>